<proteinExistence type="predicted"/>
<comment type="caution">
    <text evidence="2">The sequence shown here is derived from an EMBL/GenBank/DDBJ whole genome shotgun (WGS) entry which is preliminary data.</text>
</comment>
<reference evidence="2 3" key="1">
    <citation type="journal article" date="2019" name="Commun. Biol.">
        <title>The bagworm genome reveals a unique fibroin gene that provides high tensile strength.</title>
        <authorList>
            <person name="Kono N."/>
            <person name="Nakamura H."/>
            <person name="Ohtoshi R."/>
            <person name="Tomita M."/>
            <person name="Numata K."/>
            <person name="Arakawa K."/>
        </authorList>
    </citation>
    <scope>NUCLEOTIDE SEQUENCE [LARGE SCALE GENOMIC DNA]</scope>
</reference>
<dbReference type="EMBL" id="BGZK01000025">
    <property type="protein sequence ID" value="GBP07168.1"/>
    <property type="molecule type" value="Genomic_DNA"/>
</dbReference>
<keyword evidence="3" id="KW-1185">Reference proteome</keyword>
<gene>
    <name evidence="2" type="ORF">EVAR_92074_1</name>
</gene>
<sequence>MDGMVKVTPPEATTSHDLQGTLSAKIITLKKAARTERPRAVPANVSYAKMTAGPRKDPPKNFLNDTSTENIKVLLSVITSVDIGELVLLAKKFKGAASPVEKIIVLVEHASLVETIKNNKI</sequence>
<evidence type="ECO:0000313" key="2">
    <source>
        <dbReference type="EMBL" id="GBP07168.1"/>
    </source>
</evidence>
<dbReference type="Proteomes" id="UP000299102">
    <property type="component" value="Unassembled WGS sequence"/>
</dbReference>
<organism evidence="2 3">
    <name type="scientific">Eumeta variegata</name>
    <name type="common">Bagworm moth</name>
    <name type="synonym">Eumeta japonica</name>
    <dbReference type="NCBI Taxonomy" id="151549"/>
    <lineage>
        <taxon>Eukaryota</taxon>
        <taxon>Metazoa</taxon>
        <taxon>Ecdysozoa</taxon>
        <taxon>Arthropoda</taxon>
        <taxon>Hexapoda</taxon>
        <taxon>Insecta</taxon>
        <taxon>Pterygota</taxon>
        <taxon>Neoptera</taxon>
        <taxon>Endopterygota</taxon>
        <taxon>Lepidoptera</taxon>
        <taxon>Glossata</taxon>
        <taxon>Ditrysia</taxon>
        <taxon>Tineoidea</taxon>
        <taxon>Psychidae</taxon>
        <taxon>Oiketicinae</taxon>
        <taxon>Eumeta</taxon>
    </lineage>
</organism>
<feature type="region of interest" description="Disordered" evidence="1">
    <location>
        <begin position="38"/>
        <end position="63"/>
    </location>
</feature>
<evidence type="ECO:0000256" key="1">
    <source>
        <dbReference type="SAM" id="MobiDB-lite"/>
    </source>
</evidence>
<accession>A0A4C1T140</accession>
<evidence type="ECO:0008006" key="4">
    <source>
        <dbReference type="Google" id="ProtNLM"/>
    </source>
</evidence>
<protein>
    <recommendedName>
        <fullName evidence="4">Nucleic-acid-binding protein from transposon X-element</fullName>
    </recommendedName>
</protein>
<name>A0A4C1T140_EUMVA</name>
<evidence type="ECO:0000313" key="3">
    <source>
        <dbReference type="Proteomes" id="UP000299102"/>
    </source>
</evidence>
<dbReference type="AlphaFoldDB" id="A0A4C1T140"/>